<sequence length="635" mass="70719">MSSYGWTSRAPTPSHHRHPADLNLGDSDVYAAMRPRYNNNSSVETGGSSNSLFVSNNTTLPNTNASGAASNGRVHYLLNEDFEELFIDNQHSPPFTPLRDTSAAAPIAVSMASHMGTEAPEALTNGSNGMISRANNSTSGTTSELLSGVSSTSNWPPSSSSQPSQSNDSSPPLPPPGTQSSNVHLNILSTFPPLPSLNMTTPAPSSHPATVSVAPQTGTSTSGSVRMLLNQLPLLQIQAFTTLQQHIQPNSTDLDDDVDDDDRDDPVVCVVCGGICKVTFISTDFFDNSFVTTPDETPNWMRPILVQATPRYLEWQKQRPSTRTPCLEEAELIEQIQVTAFLGGSQGMKRGRDRLYINTMDPLMKLPIHKACIQIARIFCKDQSRYGIGFRSASGGAPSSIPQFYEIWCKRAIASYPVGFISQPILEANKYYGAPIYGTMIEYHRAMLKDRSLSRFLAYPLTMYGLTDIVVNSNLQTMDGKVDYPRGNLVGLLGRINNLPQEIADQIIASLEPFEEDSGLPLEPTRVLPPKWWKKKLFSGELIPWLWDLKKDDLTRYRIENFYRHHPNNAARDRERGRYIFDEDMWDWELLCRQLAQPKVMQGGGILAEKSNQLWNRRRIWKLLDAARLGHIQFP</sequence>
<comment type="caution">
    <text evidence="2">The sequence shown here is derived from an EMBL/GenBank/DDBJ whole genome shotgun (WGS) entry which is preliminary data.</text>
</comment>
<feature type="region of interest" description="Disordered" evidence="1">
    <location>
        <begin position="1"/>
        <end position="23"/>
    </location>
</feature>
<evidence type="ECO:0000256" key="1">
    <source>
        <dbReference type="SAM" id="MobiDB-lite"/>
    </source>
</evidence>
<evidence type="ECO:0000313" key="2">
    <source>
        <dbReference type="EMBL" id="TRX94976.1"/>
    </source>
</evidence>
<gene>
    <name evidence="2" type="ORF">FHL15_004061</name>
</gene>
<proteinExistence type="predicted"/>
<feature type="compositionally biased region" description="Polar residues" evidence="1">
    <location>
        <begin position="1"/>
        <end position="11"/>
    </location>
</feature>
<reference evidence="3" key="1">
    <citation type="submission" date="2019-06" db="EMBL/GenBank/DDBJ databases">
        <title>Draft genome sequence of the griseofulvin-producing fungus Xylaria cubensis strain G536.</title>
        <authorList>
            <person name="Mead M.E."/>
            <person name="Raja H.A."/>
            <person name="Steenwyk J.L."/>
            <person name="Knowles S.L."/>
            <person name="Oberlies N.H."/>
            <person name="Rokas A."/>
        </authorList>
    </citation>
    <scope>NUCLEOTIDE SEQUENCE [LARGE SCALE GENOMIC DNA]</scope>
    <source>
        <strain evidence="3">G536</strain>
    </source>
</reference>
<dbReference type="OrthoDB" id="3932329at2759"/>
<feature type="region of interest" description="Disordered" evidence="1">
    <location>
        <begin position="119"/>
        <end position="220"/>
    </location>
</feature>
<organism evidence="2 3">
    <name type="scientific">Xylaria flabelliformis</name>
    <dbReference type="NCBI Taxonomy" id="2512241"/>
    <lineage>
        <taxon>Eukaryota</taxon>
        <taxon>Fungi</taxon>
        <taxon>Dikarya</taxon>
        <taxon>Ascomycota</taxon>
        <taxon>Pezizomycotina</taxon>
        <taxon>Sordariomycetes</taxon>
        <taxon>Xylariomycetidae</taxon>
        <taxon>Xylariales</taxon>
        <taxon>Xylariaceae</taxon>
        <taxon>Xylaria</taxon>
    </lineage>
</organism>
<dbReference type="EMBL" id="VFLP01000018">
    <property type="protein sequence ID" value="TRX94976.1"/>
    <property type="molecule type" value="Genomic_DNA"/>
</dbReference>
<dbReference type="STRING" id="2512241.A0A553I440"/>
<accession>A0A553I440</accession>
<dbReference type="AlphaFoldDB" id="A0A553I440"/>
<feature type="compositionally biased region" description="Low complexity" evidence="1">
    <location>
        <begin position="137"/>
        <end position="170"/>
    </location>
</feature>
<feature type="compositionally biased region" description="Polar residues" evidence="1">
    <location>
        <begin position="197"/>
        <end position="220"/>
    </location>
</feature>
<name>A0A553I440_9PEZI</name>
<feature type="compositionally biased region" description="Polar residues" evidence="1">
    <location>
        <begin position="124"/>
        <end position="136"/>
    </location>
</feature>
<keyword evidence="3" id="KW-1185">Reference proteome</keyword>
<evidence type="ECO:0000313" key="3">
    <source>
        <dbReference type="Proteomes" id="UP000319160"/>
    </source>
</evidence>
<dbReference type="Proteomes" id="UP000319160">
    <property type="component" value="Unassembled WGS sequence"/>
</dbReference>
<protein>
    <submittedName>
        <fullName evidence="2">Uncharacterized protein</fullName>
    </submittedName>
</protein>